<dbReference type="EMBL" id="JPUO02000105">
    <property type="protein sequence ID" value="OQP80956.1"/>
    <property type="molecule type" value="Genomic_DNA"/>
</dbReference>
<dbReference type="AlphaFoldDB" id="A0A1V9HDN3"/>
<gene>
    <name evidence="2" type="ORF">IA54_021550</name>
</gene>
<keyword evidence="2" id="KW-0255">Endonuclease</keyword>
<dbReference type="InterPro" id="IPR015278">
    <property type="entry name" value="BglII-like"/>
</dbReference>
<evidence type="ECO:0000256" key="1">
    <source>
        <dbReference type="SAM" id="MobiDB-lite"/>
    </source>
</evidence>
<evidence type="ECO:0000313" key="3">
    <source>
        <dbReference type="Proteomes" id="UP000050343"/>
    </source>
</evidence>
<feature type="compositionally biased region" description="Polar residues" evidence="1">
    <location>
        <begin position="1"/>
        <end position="13"/>
    </location>
</feature>
<reference evidence="2 3" key="1">
    <citation type="journal article" date="2016" name="Plant Pathol.">
        <title>Genetic characterization of strains named as Xanthomonas axonopodis pv. dieffenbachiae leads to a taxonomic revision of the X. axonopodis species complex.</title>
        <authorList>
            <person name="Constantin E.C."/>
            <person name="Cleenwerck I."/>
            <person name="Maes M."/>
            <person name="Baeyen S."/>
            <person name="Van Malderghem C."/>
            <person name="De Vos P."/>
            <person name="Cottyn B."/>
        </authorList>
    </citation>
    <scope>NUCLEOTIDE SEQUENCE [LARGE SCALE GENOMIC DNA]</scope>
    <source>
        <strain evidence="3">LMG9055</strain>
    </source>
</reference>
<dbReference type="GO" id="GO:0009307">
    <property type="term" value="P:DNA restriction-modification system"/>
    <property type="evidence" value="ECO:0007669"/>
    <property type="project" value="InterPro"/>
</dbReference>
<dbReference type="GO" id="GO:0009036">
    <property type="term" value="F:type II site-specific deoxyribonuclease activity"/>
    <property type="evidence" value="ECO:0007669"/>
    <property type="project" value="InterPro"/>
</dbReference>
<dbReference type="Pfam" id="PF09195">
    <property type="entry name" value="Endonuc-BglII"/>
    <property type="match status" value="1"/>
</dbReference>
<reference evidence="2 3" key="2">
    <citation type="journal article" date="2017" name="Plant Pathol.">
        <title>Pathogenicity and virulence gene content of Xanthomonas strains infecting Araceae, formerly known as Xanthomonas axonopodis pv. dieffenbachiae.</title>
        <authorList>
            <person name="Constantin E.C."/>
            <person name="Haegeman A."/>
            <person name="Van Vaerenbergh J."/>
            <person name="Baeyen S."/>
            <person name="Van Malderghem C."/>
            <person name="Maes M."/>
            <person name="Cottyn B."/>
        </authorList>
    </citation>
    <scope>NUCLEOTIDE SEQUENCE [LARGE SCALE GENOMIC DNA]</scope>
    <source>
        <strain evidence="3">LMG9055</strain>
    </source>
</reference>
<accession>A0A1V9HDN3</accession>
<dbReference type="InterPro" id="IPR011335">
    <property type="entry name" value="Restrct_endonuc-II-like"/>
</dbReference>
<comment type="caution">
    <text evidence="2">The sequence shown here is derived from an EMBL/GenBank/DDBJ whole genome shotgun (WGS) entry which is preliminary data.</text>
</comment>
<feature type="region of interest" description="Disordered" evidence="1">
    <location>
        <begin position="1"/>
        <end position="30"/>
    </location>
</feature>
<organism evidence="2 3">
    <name type="scientific">Xanthomonas phaseoli pv. syngonii LMG 9055</name>
    <dbReference type="NCBI Taxonomy" id="1437878"/>
    <lineage>
        <taxon>Bacteria</taxon>
        <taxon>Pseudomonadati</taxon>
        <taxon>Pseudomonadota</taxon>
        <taxon>Gammaproteobacteria</taxon>
        <taxon>Lysobacterales</taxon>
        <taxon>Lysobacteraceae</taxon>
        <taxon>Xanthomonas</taxon>
    </lineage>
</organism>
<proteinExistence type="predicted"/>
<evidence type="ECO:0000313" key="2">
    <source>
        <dbReference type="EMBL" id="OQP80956.1"/>
    </source>
</evidence>
<name>A0A1V9HDN3_9XANT</name>
<dbReference type="Proteomes" id="UP000050343">
    <property type="component" value="Unassembled WGS sequence"/>
</dbReference>
<dbReference type="SUPFAM" id="SSF52980">
    <property type="entry name" value="Restriction endonuclease-like"/>
    <property type="match status" value="1"/>
</dbReference>
<sequence length="301" mass="32956">MAQTPMTDALVSSDNDRFSREPSVPPDETTAAAAPFQGLIARGFEIQYVSHAASILAGDFPDARADIERVLIDMELPITEVIGSGGGETKFTQRLRRALAALGWQKHNFVLGKTIDGVPRESTSHEVDHVRRYDAGVIAGEIEWNNKDPFFDRDLENFKRLHAEGAISVGLLITRGASLQDQLSALVRRFATERNIIDFESLSAAGVTPTPRQRDNIDRRVNRMRDPVPFADAWVDNFVSNKYGAATTHWAKLIHRVERGVGNPCPLLLIGLPASIVTFDAARVDELGDADVSDDPAGTAT</sequence>
<keyword evidence="2" id="KW-0540">Nuclease</keyword>
<protein>
    <submittedName>
        <fullName evidence="2">Restriction endonuclease</fullName>
    </submittedName>
</protein>
<keyword evidence="2" id="KW-0378">Hydrolase</keyword>